<feature type="region of interest" description="Disordered" evidence="1">
    <location>
        <begin position="19"/>
        <end position="68"/>
    </location>
</feature>
<feature type="compositionally biased region" description="Low complexity" evidence="1">
    <location>
        <begin position="40"/>
        <end position="58"/>
    </location>
</feature>
<feature type="region of interest" description="Disordered" evidence="1">
    <location>
        <begin position="102"/>
        <end position="135"/>
    </location>
</feature>
<dbReference type="EMBL" id="JAVHJO010000016">
    <property type="protein sequence ID" value="KAK6526322.1"/>
    <property type="molecule type" value="Genomic_DNA"/>
</dbReference>
<feature type="compositionally biased region" description="Acidic residues" evidence="1">
    <location>
        <begin position="103"/>
        <end position="121"/>
    </location>
</feature>
<sequence>MGEERPSSPIPQYILKALATGKTKPGTPRPRRFHFADCISKSPTPSSAPSPSRTPVRSNTPNNIQTENEEAINPALSYRPRYHHNLNSPLTNLTEYFFAPAETEPDDDQNGTQTNEEEAQQEEVQAANDQVGDGNNTQQLECALICHPLSEQQEHPQEHEEEQAQVQVSRRLNLTFKRSTLLKRELGVLKTIGRDIFIEERKRLSLEVKFPEVVELAKNTWKKMRESMTLHEDLATGHVAFSRWNVDGTCPDPEIFDMLMAYGAIRAECEKMMKRQRTEVKSYPQNRFLRATDIVKRYAVTEKRIKCHAFNTLVFKLPIKLPATPWHPTTALSFFGNVAIRYDISTGYFMFSGLYHKVELKGMSAVKIAMFDFHVAQKVQSRGAVSAGVMRLKEW</sequence>
<keyword evidence="3" id="KW-1185">Reference proteome</keyword>
<evidence type="ECO:0000313" key="3">
    <source>
        <dbReference type="Proteomes" id="UP001365542"/>
    </source>
</evidence>
<dbReference type="AlphaFoldDB" id="A0AAV9WUB3"/>
<comment type="caution">
    <text evidence="2">The sequence shown here is derived from an EMBL/GenBank/DDBJ whole genome shotgun (WGS) entry which is preliminary data.</text>
</comment>
<dbReference type="Proteomes" id="UP001365542">
    <property type="component" value="Unassembled WGS sequence"/>
</dbReference>
<organism evidence="2 3">
    <name type="scientific">Orbilia ellipsospora</name>
    <dbReference type="NCBI Taxonomy" id="2528407"/>
    <lineage>
        <taxon>Eukaryota</taxon>
        <taxon>Fungi</taxon>
        <taxon>Dikarya</taxon>
        <taxon>Ascomycota</taxon>
        <taxon>Pezizomycotina</taxon>
        <taxon>Orbiliomycetes</taxon>
        <taxon>Orbiliales</taxon>
        <taxon>Orbiliaceae</taxon>
        <taxon>Orbilia</taxon>
    </lineage>
</organism>
<proteinExistence type="predicted"/>
<evidence type="ECO:0000256" key="1">
    <source>
        <dbReference type="SAM" id="MobiDB-lite"/>
    </source>
</evidence>
<accession>A0AAV9WUB3</accession>
<protein>
    <submittedName>
        <fullName evidence="2">Uncharacterized protein</fullName>
    </submittedName>
</protein>
<evidence type="ECO:0000313" key="2">
    <source>
        <dbReference type="EMBL" id="KAK6526322.1"/>
    </source>
</evidence>
<gene>
    <name evidence="2" type="ORF">TWF694_004921</name>
</gene>
<name>A0AAV9WUB3_9PEZI</name>
<reference evidence="2 3" key="1">
    <citation type="submission" date="2019-10" db="EMBL/GenBank/DDBJ databases">
        <authorList>
            <person name="Palmer J.M."/>
        </authorList>
    </citation>
    <scope>NUCLEOTIDE SEQUENCE [LARGE SCALE GENOMIC DNA]</scope>
    <source>
        <strain evidence="2 3">TWF694</strain>
    </source>
</reference>